<dbReference type="Proteomes" id="UP000070720">
    <property type="component" value="Chromosome 4"/>
</dbReference>
<sequence length="125" mass="14029">MHPHGLGPSYRPVVPKGLLQCIVVRNTERDQHSNAATEHIEKETRSPFLVDLFPRTACSQSKGKRYQRANTPLLGHFQGFRTVRRAIGSGDLHAPLQRQGRFFQQLSHAVVGIIRRGFSFASAEV</sequence>
<protein>
    <submittedName>
        <fullName evidence="1">Chromosome 4, complete genome</fullName>
    </submittedName>
</protein>
<reference evidence="2" key="4">
    <citation type="submission" date="2017-01" db="UniProtKB">
        <authorList>
            <consortium name="EnsemblFungi"/>
        </authorList>
    </citation>
    <scope>IDENTIFICATION</scope>
    <source>
        <strain evidence="2">PH-1 / ATCC MYA-4620 / FGSC 9075 / NRRL 31084</strain>
    </source>
</reference>
<reference evidence="1 3" key="3">
    <citation type="journal article" date="2015" name="BMC Genomics">
        <title>The completed genome sequence of the pathogenic ascomycete fungus Fusarium graminearum.</title>
        <authorList>
            <person name="King R."/>
            <person name="Urban M."/>
            <person name="Hammond-Kosack M.C."/>
            <person name="Hassani-Pak K."/>
            <person name="Hammond-Kosack K.E."/>
        </authorList>
    </citation>
    <scope>NUCLEOTIDE SEQUENCE [LARGE SCALE GENOMIC DNA]</scope>
    <source>
        <strain evidence="3">ATCC MYA-4620 / CBS 123657 / FGSC 9075 / NRRL 31084 / PH-1</strain>
        <strain evidence="1">PH-1</strain>
    </source>
</reference>
<proteinExistence type="predicted"/>
<accession>A0A098DUE0</accession>
<evidence type="ECO:0000313" key="2">
    <source>
        <dbReference type="EnsemblFungi" id="CEF84974"/>
    </source>
</evidence>
<reference evidence="2 3" key="1">
    <citation type="journal article" date="2007" name="Science">
        <title>The Fusarium graminearum genome reveals a link between localized polymorphism and pathogen specialization.</title>
        <authorList>
            <person name="Cuomo C.A."/>
            <person name="Gueldener U."/>
            <person name="Xu J.-R."/>
            <person name="Trail F."/>
            <person name="Turgeon B.G."/>
            <person name="Di Pietro A."/>
            <person name="Walton J.D."/>
            <person name="Ma L.-J."/>
            <person name="Baker S.E."/>
            <person name="Rep M."/>
            <person name="Adam G."/>
            <person name="Antoniw J."/>
            <person name="Baldwin T."/>
            <person name="Calvo S.E."/>
            <person name="Chang Y.-L."/>
            <person name="DeCaprio D."/>
            <person name="Gale L.R."/>
            <person name="Gnerre S."/>
            <person name="Goswami R.S."/>
            <person name="Hammond-Kosack K."/>
            <person name="Harris L.J."/>
            <person name="Hilburn K."/>
            <person name="Kennell J.C."/>
            <person name="Kroken S."/>
            <person name="Magnuson J.K."/>
            <person name="Mannhaupt G."/>
            <person name="Mauceli E.W."/>
            <person name="Mewes H.-W."/>
            <person name="Mitterbauer R."/>
            <person name="Muehlbauer G."/>
            <person name="Muensterkoetter M."/>
            <person name="Nelson D."/>
            <person name="O'Donnell K."/>
            <person name="Ouellet T."/>
            <person name="Qi W."/>
            <person name="Quesneville H."/>
            <person name="Roncero M.I.G."/>
            <person name="Seong K.-Y."/>
            <person name="Tetko I.V."/>
            <person name="Urban M."/>
            <person name="Waalwijk C."/>
            <person name="Ward T.J."/>
            <person name="Yao J."/>
            <person name="Birren B.W."/>
            <person name="Kistler H.C."/>
        </authorList>
    </citation>
    <scope>NUCLEOTIDE SEQUENCE [LARGE SCALE GENOMIC DNA]</scope>
    <source>
        <strain evidence="3">ATCC MYA-4620 / CBS 123657 / FGSC 9075 / NRRL 31084 / PH-1</strain>
        <strain evidence="2">PH-1 / ATCC MYA-4620 / FGSC 9075 / NRRL 31084</strain>
    </source>
</reference>
<evidence type="ECO:0000313" key="3">
    <source>
        <dbReference type="Proteomes" id="UP000070720"/>
    </source>
</evidence>
<dbReference type="AlphaFoldDB" id="I1S876"/>
<dbReference type="RefSeq" id="XP_011326765.1">
    <property type="nucleotide sequence ID" value="XM_011328463.1"/>
</dbReference>
<keyword evidence="3" id="KW-1185">Reference proteome</keyword>
<dbReference type="KEGG" id="fgr:FGSG_13054"/>
<name>I1S876_GIBZE</name>
<dbReference type="HOGENOM" id="CLU_1992853_0_0_1"/>
<dbReference type="InParanoid" id="I1S876"/>
<gene>
    <name evidence="1" type="ORF">FGRAMPH1_01T23873</name>
</gene>
<evidence type="ECO:0000313" key="1">
    <source>
        <dbReference type="EMBL" id="CEF84974.1"/>
    </source>
</evidence>
<accession>I1S876</accession>
<dbReference type="VEuPathDB" id="FungiDB:FGRAMPH1_01G23873"/>
<dbReference type="EMBL" id="HG970335">
    <property type="protein sequence ID" value="CEF84974.1"/>
    <property type="molecule type" value="Genomic_DNA"/>
</dbReference>
<reference evidence="2 3" key="2">
    <citation type="journal article" date="2010" name="Nature">
        <title>Comparative genomics reveals mobile pathogenicity chromosomes in Fusarium.</title>
        <authorList>
            <person name="Ma L.J."/>
            <person name="van der Does H.C."/>
            <person name="Borkovich K.A."/>
            <person name="Coleman J.J."/>
            <person name="Daboussi M.J."/>
            <person name="Di Pietro A."/>
            <person name="Dufresne M."/>
            <person name="Freitag M."/>
            <person name="Grabherr M."/>
            <person name="Henrissat B."/>
            <person name="Houterman P.M."/>
            <person name="Kang S."/>
            <person name="Shim W.B."/>
            <person name="Woloshuk C."/>
            <person name="Xie X."/>
            <person name="Xu J.R."/>
            <person name="Antoniw J."/>
            <person name="Baker S.E."/>
            <person name="Bluhm B.H."/>
            <person name="Breakspear A."/>
            <person name="Brown D.W."/>
            <person name="Butchko R.A."/>
            <person name="Chapman S."/>
            <person name="Coulson R."/>
            <person name="Coutinho P.M."/>
            <person name="Danchin E.G."/>
            <person name="Diener A."/>
            <person name="Gale L.R."/>
            <person name="Gardiner D.M."/>
            <person name="Goff S."/>
            <person name="Hammond-Kosack K.E."/>
            <person name="Hilburn K."/>
            <person name="Hua-Van A."/>
            <person name="Jonkers W."/>
            <person name="Kazan K."/>
            <person name="Kodira C.D."/>
            <person name="Koehrsen M."/>
            <person name="Kumar L."/>
            <person name="Lee Y.H."/>
            <person name="Li L."/>
            <person name="Manners J.M."/>
            <person name="Miranda-Saavedra D."/>
            <person name="Mukherjee M."/>
            <person name="Park G."/>
            <person name="Park J."/>
            <person name="Park S.Y."/>
            <person name="Proctor R.H."/>
            <person name="Regev A."/>
            <person name="Ruiz-Roldan M.C."/>
            <person name="Sain D."/>
            <person name="Sakthikumar S."/>
            <person name="Sykes S."/>
            <person name="Schwartz D.C."/>
            <person name="Turgeon B.G."/>
            <person name="Wapinski I."/>
            <person name="Yoder O."/>
            <person name="Young S."/>
            <person name="Zeng Q."/>
            <person name="Zhou S."/>
            <person name="Galagan J."/>
            <person name="Cuomo C.A."/>
            <person name="Kistler H.C."/>
            <person name="Rep M."/>
        </authorList>
    </citation>
    <scope>GENOME REANNOTATION</scope>
    <source>
        <strain evidence="3">ATCC MYA-4620 / CBS 123657 / FGSC 9075 / NRRL 31084 / PH-1</strain>
        <strain evidence="2">PH-1 / ATCC MYA-4620 / FGSC 9075 / NRRL 31084</strain>
    </source>
</reference>
<dbReference type="EnsemblFungi" id="CEF84974">
    <property type="protein sequence ID" value="CEF84974"/>
    <property type="gene ID" value="FGRRES_13054"/>
</dbReference>
<organism evidence="1 3">
    <name type="scientific">Gibberella zeae (strain ATCC MYA-4620 / CBS 123657 / FGSC 9075 / NRRL 31084 / PH-1)</name>
    <name type="common">Wheat head blight fungus</name>
    <name type="synonym">Fusarium graminearum</name>
    <dbReference type="NCBI Taxonomy" id="229533"/>
    <lineage>
        <taxon>Eukaryota</taxon>
        <taxon>Fungi</taxon>
        <taxon>Dikarya</taxon>
        <taxon>Ascomycota</taxon>
        <taxon>Pezizomycotina</taxon>
        <taxon>Sordariomycetes</taxon>
        <taxon>Hypocreomycetidae</taxon>
        <taxon>Hypocreales</taxon>
        <taxon>Nectriaceae</taxon>
        <taxon>Fusarium</taxon>
    </lineage>
</organism>